<feature type="non-terminal residue" evidence="1">
    <location>
        <position position="1"/>
    </location>
</feature>
<dbReference type="EMBL" id="CAJVPW010014659">
    <property type="protein sequence ID" value="CAG8655465.1"/>
    <property type="molecule type" value="Genomic_DNA"/>
</dbReference>
<sequence>GGYSSVCLENAMDKGKQNLLQNAIDVVNEEDPPYTKTCYNLLQSSSMEGELGTIRKHIFEYVAYRFLQKDGKFNTRFLGSGSVPNILFQITISAVHPIKLCGLTKLYDKLGGTSCQEDIYLYFVVPSDLYRNFQHQSICTTGVKMFLLGSLNDSSNMFWKLILASYSNNSMSFC</sequence>
<proteinExistence type="predicted"/>
<dbReference type="Proteomes" id="UP000789366">
    <property type="component" value="Unassembled WGS sequence"/>
</dbReference>
<gene>
    <name evidence="1" type="ORF">SPELUC_LOCUS9070</name>
</gene>
<evidence type="ECO:0000313" key="1">
    <source>
        <dbReference type="EMBL" id="CAG8655465.1"/>
    </source>
</evidence>
<evidence type="ECO:0000313" key="2">
    <source>
        <dbReference type="Proteomes" id="UP000789366"/>
    </source>
</evidence>
<reference evidence="1" key="1">
    <citation type="submission" date="2021-06" db="EMBL/GenBank/DDBJ databases">
        <authorList>
            <person name="Kallberg Y."/>
            <person name="Tangrot J."/>
            <person name="Rosling A."/>
        </authorList>
    </citation>
    <scope>NUCLEOTIDE SEQUENCE</scope>
    <source>
        <strain evidence="1">28 12/20/2015</strain>
    </source>
</reference>
<protein>
    <submittedName>
        <fullName evidence="1">10438_t:CDS:1</fullName>
    </submittedName>
</protein>
<organism evidence="1 2">
    <name type="scientific">Cetraspora pellucida</name>
    <dbReference type="NCBI Taxonomy" id="1433469"/>
    <lineage>
        <taxon>Eukaryota</taxon>
        <taxon>Fungi</taxon>
        <taxon>Fungi incertae sedis</taxon>
        <taxon>Mucoromycota</taxon>
        <taxon>Glomeromycotina</taxon>
        <taxon>Glomeromycetes</taxon>
        <taxon>Diversisporales</taxon>
        <taxon>Gigasporaceae</taxon>
        <taxon>Cetraspora</taxon>
    </lineage>
</organism>
<keyword evidence="2" id="KW-1185">Reference proteome</keyword>
<name>A0ACA9NJM5_9GLOM</name>
<comment type="caution">
    <text evidence="1">The sequence shown here is derived from an EMBL/GenBank/DDBJ whole genome shotgun (WGS) entry which is preliminary data.</text>
</comment>
<accession>A0ACA9NJM5</accession>